<name>A0A2U3PUN5_9BRAD</name>
<evidence type="ECO:0000313" key="2">
    <source>
        <dbReference type="Proteomes" id="UP000246085"/>
    </source>
</evidence>
<protein>
    <submittedName>
        <fullName evidence="1">Uncharacterized protein</fullName>
    </submittedName>
</protein>
<evidence type="ECO:0000313" key="1">
    <source>
        <dbReference type="EMBL" id="SPP92844.1"/>
    </source>
</evidence>
<proteinExistence type="predicted"/>
<dbReference type="Proteomes" id="UP000246085">
    <property type="component" value="Chromosome BRAD3257"/>
</dbReference>
<dbReference type="AlphaFoldDB" id="A0A2U3PUN5"/>
<dbReference type="KEGG" id="bvz:BRAD3257_1726"/>
<dbReference type="EMBL" id="LS398110">
    <property type="protein sequence ID" value="SPP92844.1"/>
    <property type="molecule type" value="Genomic_DNA"/>
</dbReference>
<gene>
    <name evidence="1" type="ORF">BRAD3257_1726</name>
</gene>
<sequence length="374" mass="41337">MANACECRLVPVLVPYDVTYMARAGRIVRSETVAELAQLQIRAPHPDQARVAFRLSSVSSTDGVVQMTVREVVYCDGAIWWPISLAFDPDGGELGTHQDIGGEELLRVLETGTDDILGLGIDYAAKFSQLARLRQLGLIVREWKQNDPDTARSRAQGRIDHLMIWQGKAYGRGGEPAYVQRPIHGSIQYANGMVNIGADRSVEPRDQGLALDVGRFEFGQPAFMRGTFQRADEYDAAVANRSTANKPSQAPERIEVLMPDFLKMNRGQIRLDAIYRATSRALLNRDEPIWADLRDLFAETTAKDCSSPTTSRARFDAMLSFAGVASNQRILPAELDEAYRCFLDFEKSPDLSELGPLIAIEDDEALAAMGAQIA</sequence>
<reference evidence="1 2" key="1">
    <citation type="submission" date="2018-03" db="EMBL/GenBank/DDBJ databases">
        <authorList>
            <person name="Gully D."/>
        </authorList>
    </citation>
    <scope>NUCLEOTIDE SEQUENCE [LARGE SCALE GENOMIC DNA]</scope>
    <source>
        <strain evidence="1">ORS3257</strain>
    </source>
</reference>
<organism evidence="1 2">
    <name type="scientific">Bradyrhizobium vignae</name>
    <dbReference type="NCBI Taxonomy" id="1549949"/>
    <lineage>
        <taxon>Bacteria</taxon>
        <taxon>Pseudomonadati</taxon>
        <taxon>Pseudomonadota</taxon>
        <taxon>Alphaproteobacteria</taxon>
        <taxon>Hyphomicrobiales</taxon>
        <taxon>Nitrobacteraceae</taxon>
        <taxon>Bradyrhizobium</taxon>
    </lineage>
</organism>
<accession>A0A2U3PUN5</accession>